<keyword evidence="4" id="KW-0460">Magnesium</keyword>
<dbReference type="PANTHER" id="PTHR31739:SF17">
    <property type="entry name" value="ENT-SANDARACOPIMARA-8(14),15-DIENE SYNTHASE, CHLOROPLASTIC"/>
    <property type="match status" value="1"/>
</dbReference>
<dbReference type="InterPro" id="IPR008930">
    <property type="entry name" value="Terpenoid_cyclase/PrenylTrfase"/>
</dbReference>
<evidence type="ECO:0000256" key="1">
    <source>
        <dbReference type="ARBA" id="ARBA00001946"/>
    </source>
</evidence>
<evidence type="ECO:0000256" key="3">
    <source>
        <dbReference type="ARBA" id="ARBA00022723"/>
    </source>
</evidence>
<sequence length="394" mass="42669">MHCRSSCSPSPKRFAKAVTVTTMTSLRYAASPRWPLLGYQHQSSRALRPAGVQWMLPSQSPFHLATKASIKDASGGAETAAFQADDEPRRRRPSQRHERKTGELEDRVIRDQILNAAEPSAPSPYDTAWVAMVPARGSPGAPRFPRCVDWVLQNQHADGSWGLKLDDDRSLGKDALSSTMACVLALRTWGVGGEHVRKGLRFIGNNLSFATDEECVTPAGFNVIFPGMLSHGIGMGLEIPLAEQADVDAILRLRDTELKSIMASGSKAFMAYVAEGLGDLLDWDQATAYQRKNGSFFNSPATTAAAAIHNGHNDRALDYLDSLIRKFGSSERPADCSPGIIKADRHPLGSRASDSRGTAAFILNLGVAVPEPCALDDARVQANVNVSHRAQARL</sequence>
<keyword evidence="5" id="KW-0456">Lyase</keyword>
<evidence type="ECO:0000313" key="7">
    <source>
        <dbReference type="EMBL" id="OEL35634.1"/>
    </source>
</evidence>
<dbReference type="EMBL" id="LWDX02011573">
    <property type="protein sequence ID" value="OEL35634.1"/>
    <property type="molecule type" value="Genomic_DNA"/>
</dbReference>
<dbReference type="FunFam" id="1.50.10.160:FF:000002">
    <property type="entry name" value="cis-abienol synthase, chloroplastic"/>
    <property type="match status" value="1"/>
</dbReference>
<evidence type="ECO:0000256" key="2">
    <source>
        <dbReference type="ARBA" id="ARBA00006333"/>
    </source>
</evidence>
<dbReference type="SUPFAM" id="SSF48239">
    <property type="entry name" value="Terpenoid cyclases/Protein prenyltransferases"/>
    <property type="match status" value="1"/>
</dbReference>
<dbReference type="InterPro" id="IPR050148">
    <property type="entry name" value="Terpene_synthase-like"/>
</dbReference>
<comment type="similarity">
    <text evidence="2">Belongs to the terpene synthase family.</text>
</comment>
<organism evidence="7 8">
    <name type="scientific">Dichanthelium oligosanthes</name>
    <dbReference type="NCBI Taxonomy" id="888268"/>
    <lineage>
        <taxon>Eukaryota</taxon>
        <taxon>Viridiplantae</taxon>
        <taxon>Streptophyta</taxon>
        <taxon>Embryophyta</taxon>
        <taxon>Tracheophyta</taxon>
        <taxon>Spermatophyta</taxon>
        <taxon>Magnoliopsida</taxon>
        <taxon>Liliopsida</taxon>
        <taxon>Poales</taxon>
        <taxon>Poaceae</taxon>
        <taxon>PACMAD clade</taxon>
        <taxon>Panicoideae</taxon>
        <taxon>Panicodae</taxon>
        <taxon>Paniceae</taxon>
        <taxon>Dichantheliinae</taxon>
        <taxon>Dichanthelium</taxon>
    </lineage>
</organism>
<dbReference type="GO" id="GO:0010333">
    <property type="term" value="F:terpene synthase activity"/>
    <property type="evidence" value="ECO:0007669"/>
    <property type="project" value="InterPro"/>
</dbReference>
<dbReference type="OrthoDB" id="2343925at2759"/>
<comment type="caution">
    <text evidence="7">The sequence shown here is derived from an EMBL/GenBank/DDBJ whole genome shotgun (WGS) entry which is preliminary data.</text>
</comment>
<accession>A0A1E5WE51</accession>
<keyword evidence="3" id="KW-0479">Metal-binding</keyword>
<dbReference type="STRING" id="888268.A0A1E5WE51"/>
<evidence type="ECO:0000256" key="5">
    <source>
        <dbReference type="ARBA" id="ARBA00023239"/>
    </source>
</evidence>
<protein>
    <submittedName>
        <fullName evidence="7">Stemod-13(17)-ene synthase</fullName>
    </submittedName>
</protein>
<comment type="cofactor">
    <cofactor evidence="1">
        <name>Mg(2+)</name>
        <dbReference type="ChEBI" id="CHEBI:18420"/>
    </cofactor>
</comment>
<feature type="region of interest" description="Disordered" evidence="6">
    <location>
        <begin position="73"/>
        <end position="104"/>
    </location>
</feature>
<evidence type="ECO:0000256" key="6">
    <source>
        <dbReference type="SAM" id="MobiDB-lite"/>
    </source>
</evidence>
<dbReference type="AlphaFoldDB" id="A0A1E5WE51"/>
<dbReference type="Proteomes" id="UP000095767">
    <property type="component" value="Unassembled WGS sequence"/>
</dbReference>
<evidence type="ECO:0000313" key="8">
    <source>
        <dbReference type="Proteomes" id="UP000095767"/>
    </source>
</evidence>
<dbReference type="Gene3D" id="1.50.10.160">
    <property type="match status" value="1"/>
</dbReference>
<keyword evidence="8" id="KW-1185">Reference proteome</keyword>
<feature type="compositionally biased region" description="Basic residues" evidence="6">
    <location>
        <begin position="90"/>
        <end position="99"/>
    </location>
</feature>
<reference evidence="7 8" key="1">
    <citation type="submission" date="2016-09" db="EMBL/GenBank/DDBJ databases">
        <title>The draft genome of Dichanthelium oligosanthes: A C3 panicoid grass species.</title>
        <authorList>
            <person name="Studer A.J."/>
            <person name="Schnable J.C."/>
            <person name="Brutnell T.P."/>
        </authorList>
    </citation>
    <scope>NUCLEOTIDE SEQUENCE [LARGE SCALE GENOMIC DNA]</scope>
    <source>
        <strain evidence="8">cv. Kellogg 1175</strain>
        <tissue evidence="7">Leaf</tissue>
    </source>
</reference>
<dbReference type="GO" id="GO:0000287">
    <property type="term" value="F:magnesium ion binding"/>
    <property type="evidence" value="ECO:0007669"/>
    <property type="project" value="TreeGrafter"/>
</dbReference>
<dbReference type="PANTHER" id="PTHR31739">
    <property type="entry name" value="ENT-COPALYL DIPHOSPHATE SYNTHASE, CHLOROPLASTIC"/>
    <property type="match status" value="1"/>
</dbReference>
<evidence type="ECO:0000256" key="4">
    <source>
        <dbReference type="ARBA" id="ARBA00022842"/>
    </source>
</evidence>
<proteinExistence type="inferred from homology"/>
<name>A0A1E5WE51_9POAL</name>
<dbReference type="GO" id="GO:0016102">
    <property type="term" value="P:diterpenoid biosynthetic process"/>
    <property type="evidence" value="ECO:0007669"/>
    <property type="project" value="TreeGrafter"/>
</dbReference>
<gene>
    <name evidence="7" type="ORF">BAE44_0003353</name>
</gene>